<dbReference type="RefSeq" id="WP_165296474.1">
    <property type="nucleotide sequence ID" value="NZ_JAAKZZ010000001.1"/>
</dbReference>
<keyword evidence="2" id="KW-1185">Reference proteome</keyword>
<gene>
    <name evidence="1" type="ORF">G5C65_00150</name>
</gene>
<accession>A0A6G4WQ94</accession>
<name>A0A6G4WQ94_9ACTN</name>
<protein>
    <submittedName>
        <fullName evidence="1">Uncharacterized protein</fullName>
    </submittedName>
</protein>
<comment type="caution">
    <text evidence="1">The sequence shown here is derived from an EMBL/GenBank/DDBJ whole genome shotgun (WGS) entry which is preliminary data.</text>
</comment>
<organism evidence="1 2">
    <name type="scientific">Streptomyces boncukensis</name>
    <dbReference type="NCBI Taxonomy" id="2711219"/>
    <lineage>
        <taxon>Bacteria</taxon>
        <taxon>Bacillati</taxon>
        <taxon>Actinomycetota</taxon>
        <taxon>Actinomycetes</taxon>
        <taxon>Kitasatosporales</taxon>
        <taxon>Streptomycetaceae</taxon>
        <taxon>Streptomyces</taxon>
    </lineage>
</organism>
<sequence length="63" mass="6803">MSLHAGHLQSGWCPACKAYTYVSCALLLLTEQGVATIGELGWCEICDDPDDPLPPRRIDRAGS</sequence>
<dbReference type="AlphaFoldDB" id="A0A6G4WQ94"/>
<evidence type="ECO:0000313" key="2">
    <source>
        <dbReference type="Proteomes" id="UP000477722"/>
    </source>
</evidence>
<proteinExistence type="predicted"/>
<reference evidence="1 2" key="1">
    <citation type="submission" date="2020-02" db="EMBL/GenBank/DDBJ databases">
        <title>Whole-genome analyses of novel actinobacteria.</title>
        <authorList>
            <person name="Sahin N."/>
            <person name="Tatar D."/>
        </authorList>
    </citation>
    <scope>NUCLEOTIDE SEQUENCE [LARGE SCALE GENOMIC DNA]</scope>
    <source>
        <strain evidence="1 2">SB3404</strain>
    </source>
</reference>
<evidence type="ECO:0000313" key="1">
    <source>
        <dbReference type="EMBL" id="NGO66797.1"/>
    </source>
</evidence>
<dbReference type="EMBL" id="JAAKZZ010000001">
    <property type="protein sequence ID" value="NGO66797.1"/>
    <property type="molecule type" value="Genomic_DNA"/>
</dbReference>
<dbReference type="Proteomes" id="UP000477722">
    <property type="component" value="Unassembled WGS sequence"/>
</dbReference>